<keyword evidence="7" id="KW-0067">ATP-binding</keyword>
<evidence type="ECO:0000313" key="14">
    <source>
        <dbReference type="Proteomes" id="UP000676967"/>
    </source>
</evidence>
<keyword evidence="8" id="KW-0902">Two-component regulatory system</keyword>
<dbReference type="GO" id="GO:0016301">
    <property type="term" value="F:kinase activity"/>
    <property type="evidence" value="ECO:0007669"/>
    <property type="project" value="UniProtKB-KW"/>
</dbReference>
<reference evidence="13 14" key="1">
    <citation type="submission" date="2020-08" db="EMBL/GenBank/DDBJ databases">
        <title>Whole genome shotgun sequence of Actinoplanes ianthinogenes NBRC 13996.</title>
        <authorList>
            <person name="Komaki H."/>
            <person name="Tamura T."/>
        </authorList>
    </citation>
    <scope>NUCLEOTIDE SEQUENCE [LARGE SCALE GENOMIC DNA]</scope>
    <source>
        <strain evidence="13 14">NBRC 13996</strain>
    </source>
</reference>
<dbReference type="SUPFAM" id="SSF55874">
    <property type="entry name" value="ATPase domain of HSP90 chaperone/DNA topoisomerase II/histidine kinase"/>
    <property type="match status" value="1"/>
</dbReference>
<evidence type="ECO:0000256" key="4">
    <source>
        <dbReference type="ARBA" id="ARBA00022679"/>
    </source>
</evidence>
<keyword evidence="14" id="KW-1185">Reference proteome</keyword>
<evidence type="ECO:0000313" key="13">
    <source>
        <dbReference type="EMBL" id="BCJ41084.1"/>
    </source>
</evidence>
<evidence type="ECO:0000256" key="6">
    <source>
        <dbReference type="ARBA" id="ARBA00022777"/>
    </source>
</evidence>
<keyword evidence="4" id="KW-0808">Transferase</keyword>
<keyword evidence="6 13" id="KW-0418">Kinase</keyword>
<sequence>MLNDLVRGLKLAGLALVDSLLLVWINFCVSVLTIGIGVPLLPKALDAARARTARQRQLAREWTGVTVEEQYLPIPAGQPGFIGHVQRGWAMLGDTATWRDLRWLLLNPVVGSFLGLLPVLMVIEGLFGLTAPFTWRIVVQDWGWENSWFLFVPLVDQVTANLAAVVAGAEIAAGLYLSRVFLRLHGNWVGAMLDGRSRAELTQQVRHLTDSRSDAVSQQAAEIQRIERDLHDGAQARLVSMGMTLAAAETLMKRDPEQALALVTEAKNSSANALRELRELVRGIHPPVLADRGLVDAVRALALTLPLHVDVTADVPGRVSPPVESAVYFVVSELLGNVVKHARATHASVDLRYTDGRLRVTVHDDGVGGADPSRGTGLTGIERRLSPFDGFVTVFSPAGGTTDVAIEVPSDLVTIG</sequence>
<name>A0ABM7LPF1_9ACTN</name>
<dbReference type="InterPro" id="IPR050482">
    <property type="entry name" value="Sensor_HK_TwoCompSys"/>
</dbReference>
<evidence type="ECO:0000256" key="7">
    <source>
        <dbReference type="ARBA" id="ARBA00022840"/>
    </source>
</evidence>
<dbReference type="CDD" id="cd16917">
    <property type="entry name" value="HATPase_UhpB-NarQ-NarX-like"/>
    <property type="match status" value="1"/>
</dbReference>
<dbReference type="InterPro" id="IPR025828">
    <property type="entry name" value="Put_sensor_dom"/>
</dbReference>
<keyword evidence="9" id="KW-0472">Membrane</keyword>
<dbReference type="Pfam" id="PF13796">
    <property type="entry name" value="Sensor"/>
    <property type="match status" value="1"/>
</dbReference>
<dbReference type="Gene3D" id="3.30.565.10">
    <property type="entry name" value="Histidine kinase-like ATPase, C-terminal domain"/>
    <property type="match status" value="1"/>
</dbReference>
<evidence type="ECO:0000256" key="3">
    <source>
        <dbReference type="ARBA" id="ARBA00022553"/>
    </source>
</evidence>
<feature type="domain" description="Putative sensor" evidence="12">
    <location>
        <begin position="14"/>
        <end position="193"/>
    </location>
</feature>
<evidence type="ECO:0000256" key="5">
    <source>
        <dbReference type="ARBA" id="ARBA00022741"/>
    </source>
</evidence>
<evidence type="ECO:0000259" key="12">
    <source>
        <dbReference type="Pfam" id="PF13796"/>
    </source>
</evidence>
<evidence type="ECO:0000256" key="2">
    <source>
        <dbReference type="ARBA" id="ARBA00012438"/>
    </source>
</evidence>
<comment type="catalytic activity">
    <reaction evidence="1">
        <text>ATP + protein L-histidine = ADP + protein N-phospho-L-histidine.</text>
        <dbReference type="EC" id="2.7.13.3"/>
    </reaction>
</comment>
<evidence type="ECO:0000256" key="9">
    <source>
        <dbReference type="SAM" id="Phobius"/>
    </source>
</evidence>
<dbReference type="Pfam" id="PF02518">
    <property type="entry name" value="HATPase_c"/>
    <property type="match status" value="1"/>
</dbReference>
<dbReference type="PANTHER" id="PTHR24421:SF10">
    <property type="entry name" value="NITRATE_NITRITE SENSOR PROTEIN NARQ"/>
    <property type="match status" value="1"/>
</dbReference>
<gene>
    <name evidence="13" type="ORF">Aiant_17410</name>
</gene>
<proteinExistence type="predicted"/>
<keyword evidence="5" id="KW-0547">Nucleotide-binding</keyword>
<dbReference type="EMBL" id="AP023356">
    <property type="protein sequence ID" value="BCJ41084.1"/>
    <property type="molecule type" value="Genomic_DNA"/>
</dbReference>
<evidence type="ECO:0000256" key="8">
    <source>
        <dbReference type="ARBA" id="ARBA00023012"/>
    </source>
</evidence>
<accession>A0ABM7LPF1</accession>
<dbReference type="PANTHER" id="PTHR24421">
    <property type="entry name" value="NITRATE/NITRITE SENSOR PROTEIN NARX-RELATED"/>
    <property type="match status" value="1"/>
</dbReference>
<dbReference type="InterPro" id="IPR003594">
    <property type="entry name" value="HATPase_dom"/>
</dbReference>
<feature type="domain" description="Signal transduction histidine kinase subgroup 3 dimerisation and phosphoacceptor" evidence="11">
    <location>
        <begin position="224"/>
        <end position="289"/>
    </location>
</feature>
<feature type="transmembrane region" description="Helical" evidence="9">
    <location>
        <begin position="20"/>
        <end position="41"/>
    </location>
</feature>
<dbReference type="Pfam" id="PF07730">
    <property type="entry name" value="HisKA_3"/>
    <property type="match status" value="1"/>
</dbReference>
<dbReference type="InterPro" id="IPR036890">
    <property type="entry name" value="HATPase_C_sf"/>
</dbReference>
<feature type="domain" description="Histidine kinase/HSP90-like ATPase" evidence="10">
    <location>
        <begin position="325"/>
        <end position="410"/>
    </location>
</feature>
<dbReference type="EC" id="2.7.13.3" evidence="2"/>
<keyword evidence="9" id="KW-1133">Transmembrane helix</keyword>
<evidence type="ECO:0000259" key="11">
    <source>
        <dbReference type="Pfam" id="PF07730"/>
    </source>
</evidence>
<evidence type="ECO:0000259" key="10">
    <source>
        <dbReference type="Pfam" id="PF02518"/>
    </source>
</evidence>
<dbReference type="Proteomes" id="UP000676967">
    <property type="component" value="Chromosome"/>
</dbReference>
<protein>
    <recommendedName>
        <fullName evidence="2">histidine kinase</fullName>
        <ecNumber evidence="2">2.7.13.3</ecNumber>
    </recommendedName>
</protein>
<evidence type="ECO:0000256" key="1">
    <source>
        <dbReference type="ARBA" id="ARBA00000085"/>
    </source>
</evidence>
<organism evidence="13 14">
    <name type="scientific">Actinoplanes ianthinogenes</name>
    <dbReference type="NCBI Taxonomy" id="122358"/>
    <lineage>
        <taxon>Bacteria</taxon>
        <taxon>Bacillati</taxon>
        <taxon>Actinomycetota</taxon>
        <taxon>Actinomycetes</taxon>
        <taxon>Micromonosporales</taxon>
        <taxon>Micromonosporaceae</taxon>
        <taxon>Actinoplanes</taxon>
    </lineage>
</organism>
<dbReference type="InterPro" id="IPR011712">
    <property type="entry name" value="Sig_transdc_His_kin_sub3_dim/P"/>
</dbReference>
<dbReference type="Gene3D" id="1.20.5.1930">
    <property type="match status" value="1"/>
</dbReference>
<keyword evidence="3" id="KW-0597">Phosphoprotein</keyword>
<feature type="transmembrane region" description="Helical" evidence="9">
    <location>
        <begin position="109"/>
        <end position="138"/>
    </location>
</feature>
<dbReference type="RefSeq" id="WP_189332540.1">
    <property type="nucleotide sequence ID" value="NZ_AP023356.1"/>
</dbReference>
<keyword evidence="9" id="KW-0812">Transmembrane</keyword>